<proteinExistence type="predicted"/>
<comment type="caution">
    <text evidence="3">The sequence shown here is derived from an EMBL/GenBank/DDBJ whole genome shotgun (WGS) entry which is preliminary data.</text>
</comment>
<name>A0ABU0M752_9HYPH</name>
<dbReference type="EC" id="4.4.1.5" evidence="3"/>
<evidence type="ECO:0000313" key="4">
    <source>
        <dbReference type="Proteomes" id="UP001223743"/>
    </source>
</evidence>
<dbReference type="EMBL" id="JAUSWJ010000001">
    <property type="protein sequence ID" value="MDQ0516785.1"/>
    <property type="molecule type" value="Genomic_DNA"/>
</dbReference>
<keyword evidence="4" id="KW-1185">Reference proteome</keyword>
<dbReference type="InterPro" id="IPR018146">
    <property type="entry name" value="Glyoxalase_1_CS"/>
</dbReference>
<dbReference type="InterPro" id="IPR029068">
    <property type="entry name" value="Glyas_Bleomycin-R_OHBP_Dase"/>
</dbReference>
<keyword evidence="3" id="KW-0456">Lyase</keyword>
<dbReference type="PROSITE" id="PS51819">
    <property type="entry name" value="VOC"/>
    <property type="match status" value="1"/>
</dbReference>
<dbReference type="InterPro" id="IPR037523">
    <property type="entry name" value="VOC_core"/>
</dbReference>
<dbReference type="CDD" id="cd06587">
    <property type="entry name" value="VOC"/>
    <property type="match status" value="1"/>
</dbReference>
<feature type="domain" description="VOC" evidence="2">
    <location>
        <begin position="6"/>
        <end position="130"/>
    </location>
</feature>
<gene>
    <name evidence="3" type="ORF">QO015_002398</name>
</gene>
<keyword evidence="1" id="KW-0479">Metal-binding</keyword>
<dbReference type="Pfam" id="PF00903">
    <property type="entry name" value="Glyoxalase"/>
    <property type="match status" value="1"/>
</dbReference>
<dbReference type="SUPFAM" id="SSF54593">
    <property type="entry name" value="Glyoxalase/Bleomycin resistance protein/Dihydroxybiphenyl dioxygenase"/>
    <property type="match status" value="1"/>
</dbReference>
<dbReference type="PANTHER" id="PTHR43048">
    <property type="entry name" value="METHYLMALONYL-COA EPIMERASE"/>
    <property type="match status" value="1"/>
</dbReference>
<accession>A0ABU0M752</accession>
<dbReference type="InterPro" id="IPR051785">
    <property type="entry name" value="MMCE/EMCE_epimerase"/>
</dbReference>
<dbReference type="Gene3D" id="3.10.180.10">
    <property type="entry name" value="2,3-Dihydroxybiphenyl 1,2-Dioxygenase, domain 1"/>
    <property type="match status" value="1"/>
</dbReference>
<organism evidence="3 4">
    <name type="scientific">Kaistia geumhonensis</name>
    <dbReference type="NCBI Taxonomy" id="410839"/>
    <lineage>
        <taxon>Bacteria</taxon>
        <taxon>Pseudomonadati</taxon>
        <taxon>Pseudomonadota</taxon>
        <taxon>Alphaproteobacteria</taxon>
        <taxon>Hyphomicrobiales</taxon>
        <taxon>Kaistiaceae</taxon>
        <taxon>Kaistia</taxon>
    </lineage>
</organism>
<sequence>MHGFTSIAHVALKVKDLDRSLDFYVNKLGFEEMMRLDKPDGSGGVWLVYLRITDDQYLELFPEGEGDRAPGWNDVAINHVCLSVDDIDAVIADLDKVGVPLIVQKKMAADRNWQCWVEDPDGNRIEIMQLMPDCMQLEAIARMKKKAG</sequence>
<dbReference type="InterPro" id="IPR004360">
    <property type="entry name" value="Glyas_Fos-R_dOase_dom"/>
</dbReference>
<dbReference type="PANTHER" id="PTHR43048:SF3">
    <property type="entry name" value="METHYLMALONYL-COA EPIMERASE, MITOCHONDRIAL"/>
    <property type="match status" value="1"/>
</dbReference>
<dbReference type="GO" id="GO:0004462">
    <property type="term" value="F:lactoylglutathione lyase activity"/>
    <property type="evidence" value="ECO:0007669"/>
    <property type="project" value="UniProtKB-EC"/>
</dbReference>
<dbReference type="PROSITE" id="PS00934">
    <property type="entry name" value="GLYOXALASE_I_1"/>
    <property type="match status" value="1"/>
</dbReference>
<dbReference type="Proteomes" id="UP001223743">
    <property type="component" value="Unassembled WGS sequence"/>
</dbReference>
<dbReference type="RefSeq" id="WP_266279163.1">
    <property type="nucleotide sequence ID" value="NZ_JAPKNF010000001.1"/>
</dbReference>
<evidence type="ECO:0000259" key="2">
    <source>
        <dbReference type="PROSITE" id="PS51819"/>
    </source>
</evidence>
<evidence type="ECO:0000313" key="3">
    <source>
        <dbReference type="EMBL" id="MDQ0516785.1"/>
    </source>
</evidence>
<reference evidence="3 4" key="1">
    <citation type="submission" date="2023-07" db="EMBL/GenBank/DDBJ databases">
        <title>Genomic Encyclopedia of Type Strains, Phase IV (KMG-IV): sequencing the most valuable type-strain genomes for metagenomic binning, comparative biology and taxonomic classification.</title>
        <authorList>
            <person name="Goeker M."/>
        </authorList>
    </citation>
    <scope>NUCLEOTIDE SEQUENCE [LARGE SCALE GENOMIC DNA]</scope>
    <source>
        <strain evidence="3 4">B1-1</strain>
    </source>
</reference>
<protein>
    <submittedName>
        <fullName evidence="3">Lactoylglutathione lyase</fullName>
        <ecNumber evidence="3">4.4.1.5</ecNumber>
    </submittedName>
</protein>
<evidence type="ECO:0000256" key="1">
    <source>
        <dbReference type="ARBA" id="ARBA00022723"/>
    </source>
</evidence>